<organism evidence="2 3">
    <name type="scientific">Chitinophaga defluvii</name>
    <dbReference type="NCBI Taxonomy" id="3163343"/>
    <lineage>
        <taxon>Bacteria</taxon>
        <taxon>Pseudomonadati</taxon>
        <taxon>Bacteroidota</taxon>
        <taxon>Chitinophagia</taxon>
        <taxon>Chitinophagales</taxon>
        <taxon>Chitinophagaceae</taxon>
        <taxon>Chitinophaga</taxon>
    </lineage>
</organism>
<proteinExistence type="predicted"/>
<accession>A0ABV2T5G0</accession>
<evidence type="ECO:0000256" key="1">
    <source>
        <dbReference type="SAM" id="Phobius"/>
    </source>
</evidence>
<keyword evidence="1" id="KW-0472">Membrane</keyword>
<name>A0ABV2T5G0_9BACT</name>
<dbReference type="RefSeq" id="WP_354660022.1">
    <property type="nucleotide sequence ID" value="NZ_JBEXAC010000001.1"/>
</dbReference>
<evidence type="ECO:0008006" key="4">
    <source>
        <dbReference type="Google" id="ProtNLM"/>
    </source>
</evidence>
<keyword evidence="3" id="KW-1185">Reference proteome</keyword>
<evidence type="ECO:0000313" key="3">
    <source>
        <dbReference type="Proteomes" id="UP001549749"/>
    </source>
</evidence>
<dbReference type="Proteomes" id="UP001549749">
    <property type="component" value="Unassembled WGS sequence"/>
</dbReference>
<comment type="caution">
    <text evidence="2">The sequence shown here is derived from an EMBL/GenBank/DDBJ whole genome shotgun (WGS) entry which is preliminary data.</text>
</comment>
<keyword evidence="1" id="KW-1133">Transmembrane helix</keyword>
<sequence length="40" mass="4897">MTIYITYLVYVIIAIWVYRVLAFFYDSDTDSSREIKSRRK</sequence>
<reference evidence="2 3" key="1">
    <citation type="submission" date="2024-06" db="EMBL/GenBank/DDBJ databases">
        <title>Chitinophaga defluvii sp. nov., isolated from municipal sewage.</title>
        <authorList>
            <person name="Zhang L."/>
        </authorList>
    </citation>
    <scope>NUCLEOTIDE SEQUENCE [LARGE SCALE GENOMIC DNA]</scope>
    <source>
        <strain evidence="2 3">H8</strain>
    </source>
</reference>
<protein>
    <recommendedName>
        <fullName evidence="4">CcmD family protein</fullName>
    </recommendedName>
</protein>
<evidence type="ECO:0000313" key="2">
    <source>
        <dbReference type="EMBL" id="MET6997384.1"/>
    </source>
</evidence>
<feature type="transmembrane region" description="Helical" evidence="1">
    <location>
        <begin position="7"/>
        <end position="25"/>
    </location>
</feature>
<keyword evidence="1" id="KW-0812">Transmembrane</keyword>
<gene>
    <name evidence="2" type="ORF">ABR189_08385</name>
</gene>
<dbReference type="EMBL" id="JBEXAC010000001">
    <property type="protein sequence ID" value="MET6997384.1"/>
    <property type="molecule type" value="Genomic_DNA"/>
</dbReference>